<dbReference type="GeneID" id="19968488"/>
<evidence type="ECO:0000313" key="1">
    <source>
        <dbReference type="EMBL" id="ETN46959.1"/>
    </source>
</evidence>
<accession>W2SGG4</accession>
<name>W2SGG4_CYPE1</name>
<dbReference type="PANTHER" id="PTHR43068">
    <property type="entry name" value="SLR1854 PROTEIN"/>
    <property type="match status" value="1"/>
</dbReference>
<evidence type="ECO:0000313" key="2">
    <source>
        <dbReference type="Proteomes" id="UP000030752"/>
    </source>
</evidence>
<protein>
    <recommendedName>
        <fullName evidence="3">DJ-1/PfpI domain-containing protein</fullName>
    </recommendedName>
</protein>
<keyword evidence="2" id="KW-1185">Reference proteome</keyword>
<gene>
    <name evidence="1" type="ORF">HMPREF1541_01149</name>
</gene>
<dbReference type="STRING" id="1220924.W2SGG4"/>
<dbReference type="EMBL" id="KB822711">
    <property type="protein sequence ID" value="ETN46959.1"/>
    <property type="molecule type" value="Genomic_DNA"/>
</dbReference>
<dbReference type="RefSeq" id="XP_008711671.1">
    <property type="nucleotide sequence ID" value="XM_008713449.1"/>
</dbReference>
<dbReference type="SUPFAM" id="SSF52317">
    <property type="entry name" value="Class I glutamine amidotransferase-like"/>
    <property type="match status" value="1"/>
</dbReference>
<dbReference type="Gene3D" id="3.40.50.880">
    <property type="match status" value="1"/>
</dbReference>
<dbReference type="InParanoid" id="W2SGG4"/>
<dbReference type="PANTHER" id="PTHR43068:SF1">
    <property type="entry name" value="SLR1854 PROTEIN"/>
    <property type="match status" value="1"/>
</dbReference>
<dbReference type="eggNOG" id="ENOG502R0B6">
    <property type="taxonomic scope" value="Eukaryota"/>
</dbReference>
<dbReference type="HOGENOM" id="CLU_072623_1_0_1"/>
<dbReference type="Pfam" id="PF17124">
    <property type="entry name" value="ThiJ_like"/>
    <property type="match status" value="1"/>
</dbReference>
<dbReference type="VEuPathDB" id="FungiDB:HMPREF1541_01149"/>
<evidence type="ECO:0008006" key="3">
    <source>
        <dbReference type="Google" id="ProtNLM"/>
    </source>
</evidence>
<dbReference type="InterPro" id="IPR029062">
    <property type="entry name" value="Class_I_gatase-like"/>
</dbReference>
<sequence>MASKAIFLMSDYGHDPTETAIPWRVFRDAGLTVSFATEAGKAPACDSKMLTGWTGTLLGANQAAKAAYEILSKDTAFRQPLSWTAPGFSLVDFDLVFLPGGHERSVRQLLDSAEAQKVLVEYFETAKKPSSKVVAAICHGTQVLANATRADGKSVLHECDTTGLPGAMEQTVFHATRLVLGDYYKTYGAGSDSVQTAVTKKLREPSQFKSSLGSAPFIVEDATYNYLSGRFPPDSEALAKRAVELLNQAQPRQR</sequence>
<proteinExistence type="predicted"/>
<organism evidence="1 2">
    <name type="scientific">Cyphellophora europaea (strain CBS 101466)</name>
    <name type="common">Phialophora europaea</name>
    <dbReference type="NCBI Taxonomy" id="1220924"/>
    <lineage>
        <taxon>Eukaryota</taxon>
        <taxon>Fungi</taxon>
        <taxon>Dikarya</taxon>
        <taxon>Ascomycota</taxon>
        <taxon>Pezizomycotina</taxon>
        <taxon>Eurotiomycetes</taxon>
        <taxon>Chaetothyriomycetidae</taxon>
        <taxon>Chaetothyriales</taxon>
        <taxon>Cyphellophoraceae</taxon>
        <taxon>Cyphellophora</taxon>
    </lineage>
</organism>
<dbReference type="AlphaFoldDB" id="W2SGG4"/>
<dbReference type="OrthoDB" id="543156at2759"/>
<dbReference type="InterPro" id="IPR032633">
    <property type="entry name" value="ThiJ-like"/>
</dbReference>
<dbReference type="Proteomes" id="UP000030752">
    <property type="component" value="Unassembled WGS sequence"/>
</dbReference>
<reference evidence="1 2" key="1">
    <citation type="submission" date="2013-03" db="EMBL/GenBank/DDBJ databases">
        <title>The Genome Sequence of Phialophora europaea CBS 101466.</title>
        <authorList>
            <consortium name="The Broad Institute Genomics Platform"/>
            <person name="Cuomo C."/>
            <person name="de Hoog S."/>
            <person name="Gorbushina A."/>
            <person name="Walker B."/>
            <person name="Young S.K."/>
            <person name="Zeng Q."/>
            <person name="Gargeya S."/>
            <person name="Fitzgerald M."/>
            <person name="Haas B."/>
            <person name="Abouelleil A."/>
            <person name="Allen A.W."/>
            <person name="Alvarado L."/>
            <person name="Arachchi H.M."/>
            <person name="Berlin A.M."/>
            <person name="Chapman S.B."/>
            <person name="Gainer-Dewar J."/>
            <person name="Goldberg J."/>
            <person name="Griggs A."/>
            <person name="Gujja S."/>
            <person name="Hansen M."/>
            <person name="Howarth C."/>
            <person name="Imamovic A."/>
            <person name="Ireland A."/>
            <person name="Larimer J."/>
            <person name="McCowan C."/>
            <person name="Murphy C."/>
            <person name="Pearson M."/>
            <person name="Poon T.W."/>
            <person name="Priest M."/>
            <person name="Roberts A."/>
            <person name="Saif S."/>
            <person name="Shea T."/>
            <person name="Sisk P."/>
            <person name="Sykes S."/>
            <person name="Wortman J."/>
            <person name="Nusbaum C."/>
            <person name="Birren B."/>
        </authorList>
    </citation>
    <scope>NUCLEOTIDE SEQUENCE [LARGE SCALE GENOMIC DNA]</scope>
    <source>
        <strain evidence="1 2">CBS 101466</strain>
    </source>
</reference>